<reference evidence="9 10" key="1">
    <citation type="submission" date="2020-05" db="EMBL/GenBank/DDBJ databases">
        <title>Ceratocystis lukuohia genome.</title>
        <authorList>
            <person name="Harrington T.C."/>
            <person name="Kim K."/>
            <person name="Mayers C.G."/>
        </authorList>
    </citation>
    <scope>NUCLEOTIDE SEQUENCE [LARGE SCALE GENOMIC DNA]</scope>
    <source>
        <strain evidence="9 10">C4212</strain>
    </source>
</reference>
<dbReference type="InterPro" id="IPR045125">
    <property type="entry name" value="Sub1/Tcp4-like"/>
</dbReference>
<evidence type="ECO:0000256" key="5">
    <source>
        <dbReference type="ARBA" id="ARBA00023163"/>
    </source>
</evidence>
<sequence length="229" mass="25599">MRSKTHNYYAKPMHLLTLVKTARKPGLGLLYSTCSIRYSSHTILCSFATPTSTSPLLIHTRHLRHSHSTTNSNRNSTNNDEMPKWVSKKGDRKRPASRVDGSDDEGSSGFQKKTKPNAEVAGDEESWALSGKRKITLSEFKGATYVNIREYYDKDGVELPGKKGISLNLEQYRTLMATIPKINNALLSKGITLPLYESPTASPSKVKTHKDVDVNDGKADKEEEKEEEE</sequence>
<dbReference type="Pfam" id="PF02229">
    <property type="entry name" value="PC4"/>
    <property type="match status" value="1"/>
</dbReference>
<name>A0ABR4M9R0_9PEZI</name>
<comment type="similarity">
    <text evidence="2">Belongs to the transcriptional coactivator PC4 family.</text>
</comment>
<evidence type="ECO:0000256" key="7">
    <source>
        <dbReference type="SAM" id="MobiDB-lite"/>
    </source>
</evidence>
<feature type="compositionally biased region" description="Basic and acidic residues" evidence="7">
    <location>
        <begin position="209"/>
        <end position="222"/>
    </location>
</feature>
<comment type="subcellular location">
    <subcellularLocation>
        <location evidence="1">Nucleus</location>
    </subcellularLocation>
</comment>
<evidence type="ECO:0000256" key="4">
    <source>
        <dbReference type="ARBA" id="ARBA00023125"/>
    </source>
</evidence>
<evidence type="ECO:0000256" key="1">
    <source>
        <dbReference type="ARBA" id="ARBA00004123"/>
    </source>
</evidence>
<keyword evidence="3" id="KW-0805">Transcription regulation</keyword>
<evidence type="ECO:0000313" key="9">
    <source>
        <dbReference type="EMBL" id="KAL2885007.1"/>
    </source>
</evidence>
<keyword evidence="10" id="KW-1185">Reference proteome</keyword>
<accession>A0ABR4M9R0</accession>
<feature type="compositionally biased region" description="Low complexity" evidence="7">
    <location>
        <begin position="68"/>
        <end position="79"/>
    </location>
</feature>
<protein>
    <submittedName>
        <fullName evidence="9">RNA polymerase II transcriptional coactivator</fullName>
    </submittedName>
</protein>
<dbReference type="EMBL" id="JABSNW010000009">
    <property type="protein sequence ID" value="KAL2885007.1"/>
    <property type="molecule type" value="Genomic_DNA"/>
</dbReference>
<keyword evidence="6" id="KW-0539">Nucleus</keyword>
<dbReference type="Gene3D" id="2.30.31.10">
    <property type="entry name" value="Transcriptional Coactivator Pc4, Chain A"/>
    <property type="match status" value="1"/>
</dbReference>
<feature type="compositionally biased region" description="Basic residues" evidence="7">
    <location>
        <begin position="86"/>
        <end position="96"/>
    </location>
</feature>
<evidence type="ECO:0000256" key="6">
    <source>
        <dbReference type="ARBA" id="ARBA00023242"/>
    </source>
</evidence>
<evidence type="ECO:0000259" key="8">
    <source>
        <dbReference type="Pfam" id="PF02229"/>
    </source>
</evidence>
<feature type="region of interest" description="Disordered" evidence="7">
    <location>
        <begin position="197"/>
        <end position="229"/>
    </location>
</feature>
<proteinExistence type="inferred from homology"/>
<organism evidence="9 10">
    <name type="scientific">Ceratocystis lukuohia</name>
    <dbReference type="NCBI Taxonomy" id="2019550"/>
    <lineage>
        <taxon>Eukaryota</taxon>
        <taxon>Fungi</taxon>
        <taxon>Dikarya</taxon>
        <taxon>Ascomycota</taxon>
        <taxon>Pezizomycotina</taxon>
        <taxon>Sordariomycetes</taxon>
        <taxon>Hypocreomycetidae</taxon>
        <taxon>Microascales</taxon>
        <taxon>Ceratocystidaceae</taxon>
        <taxon>Ceratocystis</taxon>
    </lineage>
</organism>
<evidence type="ECO:0000256" key="2">
    <source>
        <dbReference type="ARBA" id="ARBA00009001"/>
    </source>
</evidence>
<keyword evidence="5" id="KW-0804">Transcription</keyword>
<dbReference type="InterPro" id="IPR009044">
    <property type="entry name" value="ssDNA-bd_transcriptional_reg"/>
</dbReference>
<keyword evidence="4" id="KW-0238">DNA-binding</keyword>
<evidence type="ECO:0000256" key="3">
    <source>
        <dbReference type="ARBA" id="ARBA00023015"/>
    </source>
</evidence>
<evidence type="ECO:0000313" key="10">
    <source>
        <dbReference type="Proteomes" id="UP001610728"/>
    </source>
</evidence>
<gene>
    <name evidence="9" type="ORF">HOO65_090302</name>
</gene>
<comment type="caution">
    <text evidence="9">The sequence shown here is derived from an EMBL/GenBank/DDBJ whole genome shotgun (WGS) entry which is preliminary data.</text>
</comment>
<feature type="region of interest" description="Disordered" evidence="7">
    <location>
        <begin position="64"/>
        <end position="125"/>
    </location>
</feature>
<feature type="domain" description="Transcriptional coactivator p15 (PC4) C-terminal" evidence="8">
    <location>
        <begin position="127"/>
        <end position="177"/>
    </location>
</feature>
<dbReference type="PANTHER" id="PTHR13215">
    <property type="entry name" value="RNA POLYMERASE II TRANSCRIPTIONAL COACTIVATOR"/>
    <property type="match status" value="1"/>
</dbReference>
<dbReference type="Proteomes" id="UP001610728">
    <property type="component" value="Unassembled WGS sequence"/>
</dbReference>
<dbReference type="InterPro" id="IPR003173">
    <property type="entry name" value="PC4_C"/>
</dbReference>
<dbReference type="GeneID" id="98121526"/>
<dbReference type="RefSeq" id="XP_070856188.1">
    <property type="nucleotide sequence ID" value="XM_071004593.1"/>
</dbReference>
<dbReference type="SUPFAM" id="SSF54447">
    <property type="entry name" value="ssDNA-binding transcriptional regulator domain"/>
    <property type="match status" value="1"/>
</dbReference>